<evidence type="ECO:0000256" key="1">
    <source>
        <dbReference type="SAM" id="MobiDB-lite"/>
    </source>
</evidence>
<accession>A0A095CD52</accession>
<dbReference type="EMBL" id="KL251508">
    <property type="protein sequence ID" value="KGB40568.1"/>
    <property type="molecule type" value="Genomic_DNA"/>
</dbReference>
<dbReference type="FunFam" id="1.25.40.10:FF:000283">
    <property type="entry name" value="Intraflagellar transport 88"/>
    <property type="match status" value="1"/>
</dbReference>
<feature type="compositionally biased region" description="Basic and acidic residues" evidence="1">
    <location>
        <begin position="819"/>
        <end position="837"/>
    </location>
</feature>
<dbReference type="Pfam" id="PF13414">
    <property type="entry name" value="TPR_11"/>
    <property type="match status" value="1"/>
</dbReference>
<dbReference type="GO" id="GO:1905515">
    <property type="term" value="P:non-motile cilium assembly"/>
    <property type="evidence" value="ECO:0007669"/>
    <property type="project" value="TreeGrafter"/>
</dbReference>
<dbReference type="Pfam" id="PF13174">
    <property type="entry name" value="TPR_6"/>
    <property type="match status" value="1"/>
</dbReference>
<dbReference type="PANTHER" id="PTHR44117:SF1">
    <property type="entry name" value="INTRAFLAGELLAR TRANSPORT PROTEIN 88 HOMOLOG"/>
    <property type="match status" value="1"/>
</dbReference>
<dbReference type="PROSITE" id="PS50005">
    <property type="entry name" value="TPR"/>
    <property type="match status" value="5"/>
</dbReference>
<dbReference type="GO" id="GO:0042073">
    <property type="term" value="P:intraciliary transport"/>
    <property type="evidence" value="ECO:0007669"/>
    <property type="project" value="TreeGrafter"/>
</dbReference>
<dbReference type="GO" id="GO:0005814">
    <property type="term" value="C:centriole"/>
    <property type="evidence" value="ECO:0007669"/>
    <property type="project" value="TreeGrafter"/>
</dbReference>
<dbReference type="GO" id="GO:0097730">
    <property type="term" value="C:non-motile cilium"/>
    <property type="evidence" value="ECO:0007669"/>
    <property type="project" value="TreeGrafter"/>
</dbReference>
<sequence length="874" mass="100643">MITDNDEDLYEGFDKLNSKLEVEEFVNDTGFQNVIKNTSYGRKPPVLDRGLNTSVVRGSIGRVPTSGNFRLVTASGLAGGDFGRPMTSVRAAGYSSMGRRLSTGNQGWLGGQTVPATVDVSAVPPLESKPEDSSEERIKNMEKKVNHLIEESCVAACQAEITLALEKAKEASRKERVLARQREQLGVADQINLDLTYSVLFNLANRYTANGMYQEALNTYQAIVRNKMFAHAGRLKVNMGNIYYIQKNYSKAIKFFRMGLDQVPNTHKLMRIKIMQNIGISFVKLGQFSEAITAFEHIMQEEPDTKTGFNLIVCYFIKGDRNKMKYAFQQLLRVDLHLDDEDRYLQHNDDKQYDLILEVIQNDELRQYEKKKKVQAENFIKLAAKIISPVIESNFSIGYDWCIDQVKMSSYHEIAHDLEIDKAVMFLKQKDFHQAIVTLKSFERKDTRVACTAATNLSFLYFLEGDLLQAEKYADQALSVDRYNPAALVNKGNVFYKQQQYEKARDCYLEALQDDTQCVEALYNLGLVCKQLERYEEALEAFFKLHSVLRNSAPVVYQLMDIYEKLGDPTQAQEWAMQLHGMVPTDPFLLQRLGDSYEQEGDKSQAFSYYYDSFKYYPCNFDVIEWLGAYYIESQFCEKAVAYFERASLMHFWKSSSLRNLSVLSYLCLHNRSIYLFLYCRPNQIKWQLMIASCHRRSGNYQQALETYRIIHRRFPENIECLQFLVRLSSDMDLPEAQDYIAKLKRAEKLKQAREQRRLSSSNRRSFGLTNTSRTTGSRENSASVSSGGESRESSANYDNHYNVQSKHAHSKNNSFRQTEVRKETSLSRDIDNEYIKYNDPLGPSVERPRTAARTRPIQDDFADEEVDENLLPD</sequence>
<protein>
    <submittedName>
        <fullName evidence="2">Intraflagellar transport protein 88-like protein</fullName>
    </submittedName>
</protein>
<feature type="compositionally biased region" description="Polar residues" evidence="1">
    <location>
        <begin position="797"/>
        <end position="818"/>
    </location>
</feature>
<dbReference type="GO" id="GO:0036064">
    <property type="term" value="C:ciliary basal body"/>
    <property type="evidence" value="ECO:0007669"/>
    <property type="project" value="TreeGrafter"/>
</dbReference>
<feature type="compositionally biased region" description="Acidic residues" evidence="1">
    <location>
        <begin position="861"/>
        <end position="874"/>
    </location>
</feature>
<feature type="compositionally biased region" description="Polar residues" evidence="1">
    <location>
        <begin position="759"/>
        <end position="781"/>
    </location>
</feature>
<dbReference type="Pfam" id="PF13432">
    <property type="entry name" value="TPR_16"/>
    <property type="match status" value="1"/>
</dbReference>
<proteinExistence type="predicted"/>
<dbReference type="InterPro" id="IPR011990">
    <property type="entry name" value="TPR-like_helical_dom_sf"/>
</dbReference>
<keyword evidence="2" id="KW-0966">Cell projection</keyword>
<dbReference type="InterPro" id="IPR019734">
    <property type="entry name" value="TPR_rpt"/>
</dbReference>
<reference evidence="2" key="1">
    <citation type="journal article" date="2012" name="Nat. Genet.">
        <title>Whole-genome sequence of Schistosoma haematobium.</title>
        <authorList>
            <person name="Young N.D."/>
            <person name="Jex A.R."/>
            <person name="Li B."/>
            <person name="Liu S."/>
            <person name="Yang L."/>
            <person name="Xiong Z."/>
            <person name="Li Y."/>
            <person name="Cantacessi C."/>
            <person name="Hall R.S."/>
            <person name="Xu X."/>
            <person name="Chen F."/>
            <person name="Wu X."/>
            <person name="Zerlotini A."/>
            <person name="Oliveira G."/>
            <person name="Hofmann A."/>
            <person name="Zhang G."/>
            <person name="Fang X."/>
            <person name="Kang Y."/>
            <person name="Campbell B.E."/>
            <person name="Loukas A."/>
            <person name="Ranganathan S."/>
            <person name="Rollinson D."/>
            <person name="Rinaldi G."/>
            <person name="Brindley P.J."/>
            <person name="Yang H."/>
            <person name="Wang J."/>
            <person name="Wang J."/>
            <person name="Gasser R.B."/>
        </authorList>
    </citation>
    <scope>NUCLEOTIDE SEQUENCE [LARGE SCALE GENOMIC DNA]</scope>
</reference>
<organism evidence="2">
    <name type="scientific">Schistosoma haematobium</name>
    <name type="common">Blood fluke</name>
    <dbReference type="NCBI Taxonomy" id="6185"/>
    <lineage>
        <taxon>Eukaryota</taxon>
        <taxon>Metazoa</taxon>
        <taxon>Spiralia</taxon>
        <taxon>Lophotrochozoa</taxon>
        <taxon>Platyhelminthes</taxon>
        <taxon>Trematoda</taxon>
        <taxon>Digenea</taxon>
        <taxon>Strigeidida</taxon>
        <taxon>Schistosomatoidea</taxon>
        <taxon>Schistosomatidae</taxon>
        <taxon>Schistosoma</taxon>
    </lineage>
</organism>
<keyword evidence="2" id="KW-0969">Cilium</keyword>
<gene>
    <name evidence="2" type="ORF">MS3_09039</name>
</gene>
<dbReference type="STRING" id="6185.A0A095CD52"/>
<dbReference type="Gene3D" id="1.25.40.10">
    <property type="entry name" value="Tetratricopeptide repeat domain"/>
    <property type="match status" value="3"/>
</dbReference>
<dbReference type="GO" id="GO:0097546">
    <property type="term" value="C:ciliary base"/>
    <property type="evidence" value="ECO:0007669"/>
    <property type="project" value="TreeGrafter"/>
</dbReference>
<feature type="region of interest" description="Disordered" evidence="1">
    <location>
        <begin position="752"/>
        <end position="874"/>
    </location>
</feature>
<evidence type="ECO:0000313" key="2">
    <source>
        <dbReference type="EMBL" id="KGB40568.1"/>
    </source>
</evidence>
<dbReference type="SMART" id="SM00028">
    <property type="entry name" value="TPR"/>
    <property type="match status" value="8"/>
</dbReference>
<dbReference type="SUPFAM" id="SSF48452">
    <property type="entry name" value="TPR-like"/>
    <property type="match status" value="2"/>
</dbReference>
<name>A0A095CD52_SCHHA</name>
<dbReference type="GO" id="GO:0019894">
    <property type="term" value="F:kinesin binding"/>
    <property type="evidence" value="ECO:0007669"/>
    <property type="project" value="TreeGrafter"/>
</dbReference>
<dbReference type="AlphaFoldDB" id="A0A095CD52"/>
<keyword evidence="2" id="KW-0282">Flagellum</keyword>
<dbReference type="PANTHER" id="PTHR44117">
    <property type="entry name" value="INTRAFLAGELLAR TRANSPORT PROTEIN 88 HOMOLOG"/>
    <property type="match status" value="1"/>
</dbReference>